<name>A0A2P2NR22_RHIMU</name>
<proteinExistence type="predicted"/>
<sequence length="13" mass="1399">MTAPLHLTNNSSI</sequence>
<protein>
    <submittedName>
        <fullName evidence="1">Uncharacterized protein</fullName>
    </submittedName>
</protein>
<dbReference type="EMBL" id="GGEC01064468">
    <property type="protein sequence ID" value="MBX44952.1"/>
    <property type="molecule type" value="Transcribed_RNA"/>
</dbReference>
<organism evidence="1">
    <name type="scientific">Rhizophora mucronata</name>
    <name type="common">Asiatic mangrove</name>
    <dbReference type="NCBI Taxonomy" id="61149"/>
    <lineage>
        <taxon>Eukaryota</taxon>
        <taxon>Viridiplantae</taxon>
        <taxon>Streptophyta</taxon>
        <taxon>Embryophyta</taxon>
        <taxon>Tracheophyta</taxon>
        <taxon>Spermatophyta</taxon>
        <taxon>Magnoliopsida</taxon>
        <taxon>eudicotyledons</taxon>
        <taxon>Gunneridae</taxon>
        <taxon>Pentapetalae</taxon>
        <taxon>rosids</taxon>
        <taxon>fabids</taxon>
        <taxon>Malpighiales</taxon>
        <taxon>Rhizophoraceae</taxon>
        <taxon>Rhizophora</taxon>
    </lineage>
</organism>
<evidence type="ECO:0000313" key="1">
    <source>
        <dbReference type="EMBL" id="MBX44952.1"/>
    </source>
</evidence>
<reference evidence="1" key="1">
    <citation type="submission" date="2018-02" db="EMBL/GenBank/DDBJ databases">
        <title>Rhizophora mucronata_Transcriptome.</title>
        <authorList>
            <person name="Meera S.P."/>
            <person name="Sreeshan A."/>
            <person name="Augustine A."/>
        </authorList>
    </citation>
    <scope>NUCLEOTIDE SEQUENCE</scope>
    <source>
        <tissue evidence="1">Leaf</tissue>
    </source>
</reference>
<accession>A0A2P2NR22</accession>